<dbReference type="Pfam" id="PF14606">
    <property type="entry name" value="Lipase_GDSL_3"/>
    <property type="match status" value="1"/>
</dbReference>
<evidence type="ECO:0000259" key="2">
    <source>
        <dbReference type="Pfam" id="PF14606"/>
    </source>
</evidence>
<reference evidence="4 5" key="1">
    <citation type="submission" date="2019-05" db="EMBL/GenBank/DDBJ databases">
        <authorList>
            <person name="Chen C."/>
        </authorList>
    </citation>
    <scope>NUCLEOTIDE SEQUENCE [LARGE SCALE GENOMIC DNA]</scope>
    <source>
        <strain evidence="4 5">HB172198</strain>
    </source>
</reference>
<evidence type="ECO:0000259" key="3">
    <source>
        <dbReference type="Pfam" id="PF14607"/>
    </source>
</evidence>
<feature type="domain" description="SGNH hydrolase-type esterase" evidence="2">
    <location>
        <begin position="180"/>
        <end position="359"/>
    </location>
</feature>
<feature type="domain" description="SGNH hydrolase-type esterase N-terminal" evidence="3">
    <location>
        <begin position="25"/>
        <end position="168"/>
    </location>
</feature>
<feature type="coiled-coil region" evidence="1">
    <location>
        <begin position="281"/>
        <end position="313"/>
    </location>
</feature>
<dbReference type="Proteomes" id="UP000300879">
    <property type="component" value="Chromosome"/>
</dbReference>
<dbReference type="Pfam" id="PF14607">
    <property type="entry name" value="GxDLY"/>
    <property type="match status" value="1"/>
</dbReference>
<keyword evidence="1" id="KW-0175">Coiled coil</keyword>
<dbReference type="KEGG" id="palo:E6C60_1209"/>
<proteinExistence type="predicted"/>
<dbReference type="EMBL" id="CP040396">
    <property type="protein sequence ID" value="QCT01927.1"/>
    <property type="molecule type" value="Genomic_DNA"/>
</dbReference>
<dbReference type="Gene3D" id="3.40.50.1110">
    <property type="entry name" value="SGNH hydrolase"/>
    <property type="match status" value="1"/>
</dbReference>
<sequence length="363" mass="41177">MHHSYNNMAREQSQRLRDCTAGKVRWYSPLQEPFYVAGLGWFISEQKYRRLPVLADGVVPEAVDRLANHTAGGQIRFRTDSSQFVVRVRLTGKAHLPHMASSGQCGVDCYVGENGALRFVSTAQFEVTQDEYESTLYIGWKREMRSVVLNLPLYQGVEEIWIGLEEEALVLPPAAYQSNQKVIFYGTSVTQGGCASRPGMLHTNMLSRHIPLEFLNLGFSGSGRGEPEVIELIAGIKNPGCIILDYEGNCKSTELFRQTLPESIAICRARHPSVPILISSRMKYAREAERKELRNTRLERKELEQELVRKLRQEGDFHVYFFDGSDLLGQYYQECTVDGAHPTDLGYWHLAKGYEPVLRALLL</sequence>
<dbReference type="RefSeq" id="WP_138225027.1">
    <property type="nucleotide sequence ID" value="NZ_CP040396.1"/>
</dbReference>
<dbReference type="InterPro" id="IPR013830">
    <property type="entry name" value="SGNH_hydro"/>
</dbReference>
<gene>
    <name evidence="4" type="ORF">E6C60_1209</name>
</gene>
<dbReference type="InterPro" id="IPR036514">
    <property type="entry name" value="SGNH_hydro_sf"/>
</dbReference>
<dbReference type="InterPro" id="IPR032740">
    <property type="entry name" value="GxDLY"/>
</dbReference>
<name>A0A4P8XHB9_9BACL</name>
<dbReference type="Gene3D" id="2.60.120.260">
    <property type="entry name" value="Galactose-binding domain-like"/>
    <property type="match status" value="1"/>
</dbReference>
<dbReference type="SUPFAM" id="SSF52266">
    <property type="entry name" value="SGNH hydrolase"/>
    <property type="match status" value="1"/>
</dbReference>
<evidence type="ECO:0000313" key="5">
    <source>
        <dbReference type="Proteomes" id="UP000300879"/>
    </source>
</evidence>
<organism evidence="4 5">
    <name type="scientific">Paenibacillus algicola</name>
    <dbReference type="NCBI Taxonomy" id="2565926"/>
    <lineage>
        <taxon>Bacteria</taxon>
        <taxon>Bacillati</taxon>
        <taxon>Bacillota</taxon>
        <taxon>Bacilli</taxon>
        <taxon>Bacillales</taxon>
        <taxon>Paenibacillaceae</taxon>
        <taxon>Paenibacillus</taxon>
    </lineage>
</organism>
<evidence type="ECO:0000256" key="1">
    <source>
        <dbReference type="SAM" id="Coils"/>
    </source>
</evidence>
<dbReference type="OrthoDB" id="5624617at2"/>
<accession>A0A4P8XHB9</accession>
<evidence type="ECO:0000313" key="4">
    <source>
        <dbReference type="EMBL" id="QCT01927.1"/>
    </source>
</evidence>
<protein>
    <submittedName>
        <fullName evidence="4">Uncharacterized protein</fullName>
    </submittedName>
</protein>
<dbReference type="AlphaFoldDB" id="A0A4P8XHB9"/>
<keyword evidence="5" id="KW-1185">Reference proteome</keyword>